<evidence type="ECO:0000313" key="1">
    <source>
        <dbReference type="EMBL" id="KAI3739819.1"/>
    </source>
</evidence>
<keyword evidence="2" id="KW-1185">Reference proteome</keyword>
<dbReference type="Proteomes" id="UP001055811">
    <property type="component" value="Linkage Group LG05"/>
</dbReference>
<comment type="caution">
    <text evidence="1">The sequence shown here is derived from an EMBL/GenBank/DDBJ whole genome shotgun (WGS) entry which is preliminary data.</text>
</comment>
<name>A0ACB9CZT5_CICIN</name>
<sequence>MILHLKRLRFPHHNHHRHMSEASLASLHAFRSHVAGNLHRVLESLKLGSGFLSLKWIHKCFQMLPILNTAFAQLMADIDYPVSSWEAGSIEEYLDYTINLLQLLNAISSSLSHLNKARVSISHALSLMESSPAMAVERMREIPVHDSAKGFKASGGEEKRNRNEKEKIFHEAIMVLKSTGFWVCGVVLSGLKSDARPVIEIMRSGVVVDCSLIPLDSIFKKKISEERGFVKEVEAVNESVRLIVSKGICDSDAAMELKRRLELVGNGLKGLKEEEEGLFAEVMAARNEVIETLRIRSN</sequence>
<proteinExistence type="predicted"/>
<reference evidence="1 2" key="2">
    <citation type="journal article" date="2022" name="Mol. Ecol. Resour.">
        <title>The genomes of chicory, endive, great burdock and yacon provide insights into Asteraceae paleo-polyploidization history and plant inulin production.</title>
        <authorList>
            <person name="Fan W."/>
            <person name="Wang S."/>
            <person name="Wang H."/>
            <person name="Wang A."/>
            <person name="Jiang F."/>
            <person name="Liu H."/>
            <person name="Zhao H."/>
            <person name="Xu D."/>
            <person name="Zhang Y."/>
        </authorList>
    </citation>
    <scope>NUCLEOTIDE SEQUENCE [LARGE SCALE GENOMIC DNA]</scope>
    <source>
        <strain evidence="2">cv. Punajuju</strain>
        <tissue evidence="1">Leaves</tissue>
    </source>
</reference>
<evidence type="ECO:0000313" key="2">
    <source>
        <dbReference type="Proteomes" id="UP001055811"/>
    </source>
</evidence>
<protein>
    <submittedName>
        <fullName evidence="1">Uncharacterized protein</fullName>
    </submittedName>
</protein>
<gene>
    <name evidence="1" type="ORF">L2E82_30231</name>
</gene>
<reference evidence="2" key="1">
    <citation type="journal article" date="2022" name="Mol. Ecol. Resour.">
        <title>The genomes of chicory, endive, great burdock and yacon provide insights into Asteraceae palaeo-polyploidization history and plant inulin production.</title>
        <authorList>
            <person name="Fan W."/>
            <person name="Wang S."/>
            <person name="Wang H."/>
            <person name="Wang A."/>
            <person name="Jiang F."/>
            <person name="Liu H."/>
            <person name="Zhao H."/>
            <person name="Xu D."/>
            <person name="Zhang Y."/>
        </authorList>
    </citation>
    <scope>NUCLEOTIDE SEQUENCE [LARGE SCALE GENOMIC DNA]</scope>
    <source>
        <strain evidence="2">cv. Punajuju</strain>
    </source>
</reference>
<dbReference type="EMBL" id="CM042013">
    <property type="protein sequence ID" value="KAI3739819.1"/>
    <property type="molecule type" value="Genomic_DNA"/>
</dbReference>
<organism evidence="1 2">
    <name type="scientific">Cichorium intybus</name>
    <name type="common">Chicory</name>
    <dbReference type="NCBI Taxonomy" id="13427"/>
    <lineage>
        <taxon>Eukaryota</taxon>
        <taxon>Viridiplantae</taxon>
        <taxon>Streptophyta</taxon>
        <taxon>Embryophyta</taxon>
        <taxon>Tracheophyta</taxon>
        <taxon>Spermatophyta</taxon>
        <taxon>Magnoliopsida</taxon>
        <taxon>eudicotyledons</taxon>
        <taxon>Gunneridae</taxon>
        <taxon>Pentapetalae</taxon>
        <taxon>asterids</taxon>
        <taxon>campanulids</taxon>
        <taxon>Asterales</taxon>
        <taxon>Asteraceae</taxon>
        <taxon>Cichorioideae</taxon>
        <taxon>Cichorieae</taxon>
        <taxon>Cichoriinae</taxon>
        <taxon>Cichorium</taxon>
    </lineage>
</organism>
<accession>A0ACB9CZT5</accession>